<dbReference type="Proteomes" id="UP000887564">
    <property type="component" value="Unplaced"/>
</dbReference>
<dbReference type="AlphaFoldDB" id="A0A914R4A7"/>
<organism evidence="1 2">
    <name type="scientific">Parascaris equorum</name>
    <name type="common">Equine roundworm</name>
    <dbReference type="NCBI Taxonomy" id="6256"/>
    <lineage>
        <taxon>Eukaryota</taxon>
        <taxon>Metazoa</taxon>
        <taxon>Ecdysozoa</taxon>
        <taxon>Nematoda</taxon>
        <taxon>Chromadorea</taxon>
        <taxon>Rhabditida</taxon>
        <taxon>Spirurina</taxon>
        <taxon>Ascaridomorpha</taxon>
        <taxon>Ascaridoidea</taxon>
        <taxon>Ascarididae</taxon>
        <taxon>Parascaris</taxon>
    </lineage>
</organism>
<dbReference type="Gene3D" id="3.40.50.720">
    <property type="entry name" value="NAD(P)-binding Rossmann-like Domain"/>
    <property type="match status" value="1"/>
</dbReference>
<evidence type="ECO:0000313" key="2">
    <source>
        <dbReference type="WBParaSite" id="PEQ_0000109801-mRNA-1"/>
    </source>
</evidence>
<dbReference type="InterPro" id="IPR002020">
    <property type="entry name" value="Citrate_synthase"/>
</dbReference>
<accession>A0A914R4A7</accession>
<keyword evidence="1" id="KW-1185">Reference proteome</keyword>
<dbReference type="GO" id="GO:0006085">
    <property type="term" value="P:acetyl-CoA biosynthetic process"/>
    <property type="evidence" value="ECO:0007669"/>
    <property type="project" value="TreeGrafter"/>
</dbReference>
<dbReference type="GO" id="GO:0006633">
    <property type="term" value="P:fatty acid biosynthetic process"/>
    <property type="evidence" value="ECO:0007669"/>
    <property type="project" value="TreeGrafter"/>
</dbReference>
<dbReference type="PANTHER" id="PTHR23118">
    <property type="entry name" value="ATP-CITRATE SYNTHASE"/>
    <property type="match status" value="1"/>
</dbReference>
<sequence>MKSAFTSHPDASVMVSFASLRSVYETVLEALEYPQIRVIAIIAEGVPENLTRKLIKHSRMVTGPCKCSLSLVNQRRDTRERGGGKGEDGRRTKILLVSPHISFFSYRFGFISPVFRADRSDSWRRKLRIAHVEPMFYIVQLYRTLHDWQFVMLKNMPGFGE</sequence>
<name>A0A914R4A7_PAREQ</name>
<dbReference type="PANTHER" id="PTHR23118:SF42">
    <property type="entry name" value="ATP-CITRATE SYNTHASE"/>
    <property type="match status" value="1"/>
</dbReference>
<dbReference type="GO" id="GO:0005829">
    <property type="term" value="C:cytosol"/>
    <property type="evidence" value="ECO:0007669"/>
    <property type="project" value="TreeGrafter"/>
</dbReference>
<evidence type="ECO:0000313" key="1">
    <source>
        <dbReference type="Proteomes" id="UP000887564"/>
    </source>
</evidence>
<reference evidence="2" key="1">
    <citation type="submission" date="2022-11" db="UniProtKB">
        <authorList>
            <consortium name="WormBaseParasite"/>
        </authorList>
    </citation>
    <scope>IDENTIFICATION</scope>
</reference>
<dbReference type="GO" id="GO:0003878">
    <property type="term" value="F:ATP citrate synthase activity"/>
    <property type="evidence" value="ECO:0007669"/>
    <property type="project" value="TreeGrafter"/>
</dbReference>
<dbReference type="WBParaSite" id="PEQ_0000109801-mRNA-1">
    <property type="protein sequence ID" value="PEQ_0000109801-mRNA-1"/>
    <property type="gene ID" value="PEQ_0000109801"/>
</dbReference>
<proteinExistence type="predicted"/>
<protein>
    <submittedName>
        <fullName evidence="2">CoA-binding domain-containing protein</fullName>
    </submittedName>
</protein>